<evidence type="ECO:0000256" key="3">
    <source>
        <dbReference type="ARBA" id="ARBA00022630"/>
    </source>
</evidence>
<evidence type="ECO:0000256" key="4">
    <source>
        <dbReference type="ARBA" id="ARBA00022827"/>
    </source>
</evidence>
<dbReference type="InterPro" id="IPR007867">
    <property type="entry name" value="GMC_OxRtase_C"/>
</dbReference>
<dbReference type="Proteomes" id="UP000281708">
    <property type="component" value="Unassembled WGS sequence"/>
</dbReference>
<comment type="cofactor">
    <cofactor evidence="1">
        <name>FAD</name>
        <dbReference type="ChEBI" id="CHEBI:57692"/>
    </cofactor>
</comment>
<name>A0A3L8P4I2_9ACTN</name>
<accession>A0A3L8P4I2</accession>
<organism evidence="10 11">
    <name type="scientific">Nocardioides mangrovicus</name>
    <dbReference type="NCBI Taxonomy" id="2478913"/>
    <lineage>
        <taxon>Bacteria</taxon>
        <taxon>Bacillati</taxon>
        <taxon>Actinomycetota</taxon>
        <taxon>Actinomycetes</taxon>
        <taxon>Propionibacteriales</taxon>
        <taxon>Nocardioidaceae</taxon>
        <taxon>Nocardioides</taxon>
    </lineage>
</organism>
<dbReference type="Pfam" id="PF00732">
    <property type="entry name" value="GMC_oxred_N"/>
    <property type="match status" value="1"/>
</dbReference>
<dbReference type="GO" id="GO:0050660">
    <property type="term" value="F:flavin adenine dinucleotide binding"/>
    <property type="evidence" value="ECO:0007669"/>
    <property type="project" value="InterPro"/>
</dbReference>
<evidence type="ECO:0000256" key="2">
    <source>
        <dbReference type="ARBA" id="ARBA00010790"/>
    </source>
</evidence>
<evidence type="ECO:0000313" key="10">
    <source>
        <dbReference type="EMBL" id="RLV49982.1"/>
    </source>
</evidence>
<feature type="transmembrane region" description="Helical" evidence="7">
    <location>
        <begin position="35"/>
        <end position="54"/>
    </location>
</feature>
<keyword evidence="7" id="KW-0812">Transmembrane</keyword>
<dbReference type="PANTHER" id="PTHR42784">
    <property type="entry name" value="PYRANOSE 2-OXIDASE"/>
    <property type="match status" value="1"/>
</dbReference>
<dbReference type="Gene3D" id="3.50.50.60">
    <property type="entry name" value="FAD/NAD(P)-binding domain"/>
    <property type="match status" value="2"/>
</dbReference>
<dbReference type="Pfam" id="PF05199">
    <property type="entry name" value="GMC_oxred_C"/>
    <property type="match status" value="1"/>
</dbReference>
<feature type="domain" description="Glucose-methanol-choline oxidoreductase N-terminal" evidence="8">
    <location>
        <begin position="212"/>
        <end position="358"/>
    </location>
</feature>
<evidence type="ECO:0000256" key="1">
    <source>
        <dbReference type="ARBA" id="ARBA00001974"/>
    </source>
</evidence>
<keyword evidence="3" id="KW-0285">Flavoprotein</keyword>
<dbReference type="InterPro" id="IPR036188">
    <property type="entry name" value="FAD/NAD-bd_sf"/>
</dbReference>
<dbReference type="GO" id="GO:0016614">
    <property type="term" value="F:oxidoreductase activity, acting on CH-OH group of donors"/>
    <property type="evidence" value="ECO:0007669"/>
    <property type="project" value="InterPro"/>
</dbReference>
<evidence type="ECO:0000259" key="8">
    <source>
        <dbReference type="Pfam" id="PF00732"/>
    </source>
</evidence>
<dbReference type="EMBL" id="RDBE01000006">
    <property type="protein sequence ID" value="RLV49982.1"/>
    <property type="molecule type" value="Genomic_DNA"/>
</dbReference>
<dbReference type="InterPro" id="IPR051473">
    <property type="entry name" value="P2Ox-like"/>
</dbReference>
<comment type="similarity">
    <text evidence="2">Belongs to the GMC oxidoreductase family.</text>
</comment>
<protein>
    <submittedName>
        <fullName evidence="10">GMC family oxidoreductase</fullName>
    </submittedName>
</protein>
<evidence type="ECO:0000313" key="11">
    <source>
        <dbReference type="Proteomes" id="UP000281708"/>
    </source>
</evidence>
<evidence type="ECO:0000256" key="6">
    <source>
        <dbReference type="SAM" id="MobiDB-lite"/>
    </source>
</evidence>
<evidence type="ECO:0000256" key="7">
    <source>
        <dbReference type="SAM" id="Phobius"/>
    </source>
</evidence>
<sequence>MARRRLPGGRPDAHRGAAADRDADRFRRAHRRGRLAVSGYDVVVVGLGAAGTIATRRLAESGLRVLALEAGGSYASTDFLPDQLLNQRRGALTSGKTAAEMPTVRRDVANVAVRPPFGGLTMNAVGGTKIHSGNGHLRLPPWQFRSRSNLLERYGEQVLPPEISLADWPVTFDDVVPFYDELELVHGVSGEPGPERFVGPRTQPYPNPPLRRSGYNELMTAAASRLGWTPFATPAAIRSRPYGGRGACTYCGQCVFNGCYADAKGVLRIEDVLGSRGSVEVRTHARVTRVLTGSDGTATGVEIVADGSTTTETVRARAVMLAAYTYENVRLLHLSAGGDHPSGLGNSTDQLGRHFSTHAFGFAFGSFGGREMNTWTGSMSQAVSVEEFNADHVDHTDLGFVGGGSLLAMMEKLTMLMARQPPPSAGRWGEGYKRWLAEDFRSMAHVHFWADEMPHRDGRLDLDPTHVDPTGTPVLRITKPLLENDARSFAYLAEQGHAWLREAGASETWSSPYHPFDISPHAFGGARMGDDPATNVTDSWQRLHDAANVYVLGGATWPSSTGTNPTPTIEALAMRSAGHLVEELS</sequence>
<comment type="caution">
    <text evidence="10">The sequence shown here is derived from an EMBL/GenBank/DDBJ whole genome shotgun (WGS) entry which is preliminary data.</text>
</comment>
<keyword evidence="5" id="KW-0560">Oxidoreductase</keyword>
<dbReference type="PANTHER" id="PTHR42784:SF1">
    <property type="entry name" value="PYRANOSE 2-OXIDASE"/>
    <property type="match status" value="1"/>
</dbReference>
<dbReference type="InterPro" id="IPR000172">
    <property type="entry name" value="GMC_OxRdtase_N"/>
</dbReference>
<feature type="compositionally biased region" description="Basic and acidic residues" evidence="6">
    <location>
        <begin position="11"/>
        <end position="23"/>
    </location>
</feature>
<keyword evidence="7" id="KW-1133">Transmembrane helix</keyword>
<evidence type="ECO:0000256" key="5">
    <source>
        <dbReference type="ARBA" id="ARBA00023002"/>
    </source>
</evidence>
<evidence type="ECO:0000259" key="9">
    <source>
        <dbReference type="Pfam" id="PF05199"/>
    </source>
</evidence>
<feature type="domain" description="Glucose-methanol-choline oxidoreductase C-terminal" evidence="9">
    <location>
        <begin position="454"/>
        <end position="573"/>
    </location>
</feature>
<proteinExistence type="inferred from homology"/>
<keyword evidence="4" id="KW-0274">FAD</keyword>
<dbReference type="AlphaFoldDB" id="A0A3L8P4I2"/>
<dbReference type="SUPFAM" id="SSF51905">
    <property type="entry name" value="FAD/NAD(P)-binding domain"/>
    <property type="match status" value="1"/>
</dbReference>
<feature type="region of interest" description="Disordered" evidence="6">
    <location>
        <begin position="1"/>
        <end position="23"/>
    </location>
</feature>
<reference evidence="10 11" key="1">
    <citation type="submission" date="2018-10" db="EMBL/GenBank/DDBJ databases">
        <title>Marmoricola sp. 4Q3S-7 whole genome shotgun sequence.</title>
        <authorList>
            <person name="Li F."/>
        </authorList>
    </citation>
    <scope>NUCLEOTIDE SEQUENCE [LARGE SCALE GENOMIC DNA]</scope>
    <source>
        <strain evidence="10 11">4Q3S-7</strain>
    </source>
</reference>
<keyword evidence="11" id="KW-1185">Reference proteome</keyword>
<gene>
    <name evidence="10" type="ORF">D9V37_08920</name>
</gene>
<keyword evidence="7" id="KW-0472">Membrane</keyword>